<dbReference type="Gene3D" id="2.40.50.100">
    <property type="match status" value="1"/>
</dbReference>
<name>A0A086XZ77_9RHOB</name>
<comment type="caution">
    <text evidence="3">The sequence shown here is derived from an EMBL/GenBank/DDBJ whole genome shotgun (WGS) entry which is preliminary data.</text>
</comment>
<dbReference type="InterPro" id="IPR058634">
    <property type="entry name" value="AaeA-lik-b-barrel"/>
</dbReference>
<dbReference type="SUPFAM" id="SSF111369">
    <property type="entry name" value="HlyD-like secretion proteins"/>
    <property type="match status" value="2"/>
</dbReference>
<dbReference type="PANTHER" id="PTHR30386">
    <property type="entry name" value="MEMBRANE FUSION SUBUNIT OF EMRAB-TOLC MULTIDRUG EFFLUX PUMP"/>
    <property type="match status" value="1"/>
</dbReference>
<dbReference type="EMBL" id="JGYG01000011">
    <property type="protein sequence ID" value="KFI27327.1"/>
    <property type="molecule type" value="Genomic_DNA"/>
</dbReference>
<evidence type="ECO:0000313" key="3">
    <source>
        <dbReference type="EMBL" id="KFI27327.1"/>
    </source>
</evidence>
<feature type="domain" description="p-hydroxybenzoic acid efflux pump subunit AaeA-like beta-barrel" evidence="2">
    <location>
        <begin position="250"/>
        <end position="342"/>
    </location>
</feature>
<organism evidence="3 4">
    <name type="scientific">Haematobacter massiliensis</name>
    <dbReference type="NCBI Taxonomy" id="195105"/>
    <lineage>
        <taxon>Bacteria</taxon>
        <taxon>Pseudomonadati</taxon>
        <taxon>Pseudomonadota</taxon>
        <taxon>Alphaproteobacteria</taxon>
        <taxon>Rhodobacterales</taxon>
        <taxon>Paracoccaceae</taxon>
        <taxon>Haematobacter</taxon>
    </lineage>
</organism>
<accession>A0A086XZ77</accession>
<dbReference type="Pfam" id="PF25917">
    <property type="entry name" value="BSH_RND"/>
    <property type="match status" value="1"/>
</dbReference>
<evidence type="ECO:0000259" key="2">
    <source>
        <dbReference type="Pfam" id="PF25963"/>
    </source>
</evidence>
<feature type="domain" description="Multidrug resistance protein MdtA-like barrel-sandwich hybrid" evidence="1">
    <location>
        <begin position="53"/>
        <end position="243"/>
    </location>
</feature>
<dbReference type="Gene3D" id="1.10.287.470">
    <property type="entry name" value="Helix hairpin bin"/>
    <property type="match status" value="2"/>
</dbReference>
<dbReference type="AlphaFoldDB" id="A0A086XZ77"/>
<dbReference type="eggNOG" id="COG1566">
    <property type="taxonomic scope" value="Bacteria"/>
</dbReference>
<dbReference type="InterPro" id="IPR050739">
    <property type="entry name" value="MFP"/>
</dbReference>
<protein>
    <submittedName>
        <fullName evidence="3">Hemolysin secretion protein D</fullName>
    </submittedName>
</protein>
<reference evidence="3 4" key="1">
    <citation type="submission" date="2014-03" db="EMBL/GenBank/DDBJ databases">
        <title>Genome of Haematobacter massiliensis CCUG 47968.</title>
        <authorList>
            <person name="Wang D."/>
            <person name="Wang G."/>
        </authorList>
    </citation>
    <scope>NUCLEOTIDE SEQUENCE [LARGE SCALE GENOMIC DNA]</scope>
    <source>
        <strain evidence="3 4">CCUG 47968</strain>
    </source>
</reference>
<sequence>MPHEIIRSRATHIAFVTGIAAIGLVLYAWQLPPFTTAIETTENAYTRAKVTFLAPQVAGHVAEVFVHDFDMVKAGQSLVKIDDRIFRQKLAQAEAALASSRASLASNAQDCLVAEASVRAAEATLEGAKASVKVANANWERITPLLAKGVATQADGDATRAALDQAIANQHQAEAALETARQKVQSTIVGRQALEAAVTGSEAAVELARIDLDNTEIRAPQDGRVGEVGARPGQYVSAGTQLMPLVPEALWVVANMKETQLAQMRVGQPARITVDAMKRAELTGHVTGFAPATGNEFSLLKTDNATGNFTKVAQRLPVRIELDPGQPLVQSLVPGLSVVVSVDTSVTPDEGSASAPSQVSALDAEEAAPGTEIGGARF</sequence>
<evidence type="ECO:0000259" key="1">
    <source>
        <dbReference type="Pfam" id="PF25917"/>
    </source>
</evidence>
<dbReference type="RefSeq" id="WP_084684193.1">
    <property type="nucleotide sequence ID" value="NZ_CAMIFG010000012.1"/>
</dbReference>
<dbReference type="Pfam" id="PF25963">
    <property type="entry name" value="Beta-barrel_AAEA"/>
    <property type="match status" value="1"/>
</dbReference>
<gene>
    <name evidence="3" type="ORF">CN97_01055</name>
</gene>
<dbReference type="Proteomes" id="UP000028826">
    <property type="component" value="Unassembled WGS sequence"/>
</dbReference>
<dbReference type="PANTHER" id="PTHR30386:SF24">
    <property type="entry name" value="MULTIDRUG RESISTANCE EFFLUX PUMP"/>
    <property type="match status" value="1"/>
</dbReference>
<dbReference type="STRING" id="195105.CN97_01055"/>
<proteinExistence type="predicted"/>
<evidence type="ECO:0000313" key="4">
    <source>
        <dbReference type="Proteomes" id="UP000028826"/>
    </source>
</evidence>
<dbReference type="InterPro" id="IPR058625">
    <property type="entry name" value="MdtA-like_BSH"/>
</dbReference>
<keyword evidence="4" id="KW-1185">Reference proteome</keyword>
<dbReference type="GO" id="GO:0055085">
    <property type="term" value="P:transmembrane transport"/>
    <property type="evidence" value="ECO:0007669"/>
    <property type="project" value="InterPro"/>
</dbReference>
<dbReference type="Gene3D" id="2.40.30.170">
    <property type="match status" value="1"/>
</dbReference>
<dbReference type="OrthoDB" id="9811754at2"/>